<keyword evidence="3" id="KW-1185">Reference proteome</keyword>
<evidence type="ECO:0000313" key="2">
    <source>
        <dbReference type="EMBL" id="PPQ66701.1"/>
    </source>
</evidence>
<gene>
    <name evidence="2" type="ORF">CVT26_009561</name>
</gene>
<comment type="caution">
    <text evidence="2">The sequence shown here is derived from an EMBL/GenBank/DDBJ whole genome shotgun (WGS) entry which is preliminary data.</text>
</comment>
<reference evidence="2 3" key="1">
    <citation type="journal article" date="2018" name="Evol. Lett.">
        <title>Horizontal gene cluster transfer increased hallucinogenic mushroom diversity.</title>
        <authorList>
            <person name="Reynolds H.T."/>
            <person name="Vijayakumar V."/>
            <person name="Gluck-Thaler E."/>
            <person name="Korotkin H.B."/>
            <person name="Matheny P.B."/>
            <person name="Slot J.C."/>
        </authorList>
    </citation>
    <scope>NUCLEOTIDE SEQUENCE [LARGE SCALE GENOMIC DNA]</scope>
    <source>
        <strain evidence="2 3">SRW20</strain>
    </source>
</reference>
<evidence type="ECO:0000256" key="1">
    <source>
        <dbReference type="SAM" id="Phobius"/>
    </source>
</evidence>
<keyword evidence="1" id="KW-0472">Membrane</keyword>
<dbReference type="AlphaFoldDB" id="A0A409VKA1"/>
<feature type="transmembrane region" description="Helical" evidence="1">
    <location>
        <begin position="97"/>
        <end position="120"/>
    </location>
</feature>
<accession>A0A409VKA1</accession>
<organism evidence="2 3">
    <name type="scientific">Gymnopilus dilepis</name>
    <dbReference type="NCBI Taxonomy" id="231916"/>
    <lineage>
        <taxon>Eukaryota</taxon>
        <taxon>Fungi</taxon>
        <taxon>Dikarya</taxon>
        <taxon>Basidiomycota</taxon>
        <taxon>Agaricomycotina</taxon>
        <taxon>Agaricomycetes</taxon>
        <taxon>Agaricomycetidae</taxon>
        <taxon>Agaricales</taxon>
        <taxon>Agaricineae</taxon>
        <taxon>Hymenogastraceae</taxon>
        <taxon>Gymnopilus</taxon>
    </lineage>
</organism>
<evidence type="ECO:0000313" key="3">
    <source>
        <dbReference type="Proteomes" id="UP000284706"/>
    </source>
</evidence>
<name>A0A409VKA1_9AGAR</name>
<sequence>MSGVPSTSYASTSNLELEARQLSAVSPAVTHSTWTTSPLQVMDPTDERFGYTLSLSSTHESRHDRRMSAADVLPPYAEEAEIPLPEYTLHAPEPVTLAMYLFRFGFLFPPFWLFGAFILCSPLREPQAPSDDTPAWMPEKTEEERQKIITDIRETEVKWAKRCLWALVIFTILVAGGALAAWAILRN</sequence>
<dbReference type="EMBL" id="NHYE01005624">
    <property type="protein sequence ID" value="PPQ66701.1"/>
    <property type="molecule type" value="Genomic_DNA"/>
</dbReference>
<dbReference type="InParanoid" id="A0A409VKA1"/>
<dbReference type="OrthoDB" id="3358294at2759"/>
<feature type="transmembrane region" description="Helical" evidence="1">
    <location>
        <begin position="163"/>
        <end position="185"/>
    </location>
</feature>
<proteinExistence type="predicted"/>
<dbReference type="Proteomes" id="UP000284706">
    <property type="component" value="Unassembled WGS sequence"/>
</dbReference>
<protein>
    <submittedName>
        <fullName evidence="2">Uncharacterized protein</fullName>
    </submittedName>
</protein>
<keyword evidence="1" id="KW-1133">Transmembrane helix</keyword>
<keyword evidence="1" id="KW-0812">Transmembrane</keyword>